<reference evidence="8" key="2">
    <citation type="submission" date="2020-09" db="EMBL/GenBank/DDBJ databases">
        <authorList>
            <person name="Sun Q."/>
            <person name="Zhou Y."/>
        </authorList>
    </citation>
    <scope>NUCLEOTIDE SEQUENCE</scope>
    <source>
        <strain evidence="8">CGMCC 1.15533</strain>
    </source>
</reference>
<dbReference type="CDD" id="cd00609">
    <property type="entry name" value="AAT_like"/>
    <property type="match status" value="1"/>
</dbReference>
<keyword evidence="3" id="KW-0663">Pyridoxal phosphate</keyword>
<evidence type="ECO:0000256" key="5">
    <source>
        <dbReference type="ARBA" id="ARBA00023125"/>
    </source>
</evidence>
<dbReference type="GO" id="GO:0003700">
    <property type="term" value="F:DNA-binding transcription factor activity"/>
    <property type="evidence" value="ECO:0007669"/>
    <property type="project" value="InterPro"/>
</dbReference>
<dbReference type="OrthoDB" id="9802328at2"/>
<reference evidence="8" key="1">
    <citation type="journal article" date="2014" name="Int. J. Syst. Evol. Microbiol.">
        <title>Complete genome sequence of Corynebacterium casei LMG S-19264T (=DSM 44701T), isolated from a smear-ripened cheese.</title>
        <authorList>
            <consortium name="US DOE Joint Genome Institute (JGI-PGF)"/>
            <person name="Walter F."/>
            <person name="Albersmeier A."/>
            <person name="Kalinowski J."/>
            <person name="Ruckert C."/>
        </authorList>
    </citation>
    <scope>NUCLEOTIDE SEQUENCE</scope>
    <source>
        <strain evidence="8">CGMCC 1.15533</strain>
    </source>
</reference>
<dbReference type="RefSeq" id="WP_068993464.1">
    <property type="nucleotide sequence ID" value="NZ_BMJN01000041.1"/>
</dbReference>
<name>A0A917EFJ9_9STRE</name>
<dbReference type="Proteomes" id="UP000660801">
    <property type="component" value="Unassembled WGS sequence"/>
</dbReference>
<evidence type="ECO:0000256" key="2">
    <source>
        <dbReference type="ARBA" id="ARBA00022576"/>
    </source>
</evidence>
<evidence type="ECO:0000313" key="9">
    <source>
        <dbReference type="Proteomes" id="UP000660801"/>
    </source>
</evidence>
<comment type="caution">
    <text evidence="8">The sequence shown here is derived from an EMBL/GenBank/DDBJ whole genome shotgun (WGS) entry which is preliminary data.</text>
</comment>
<dbReference type="InterPro" id="IPR004839">
    <property type="entry name" value="Aminotransferase_I/II_large"/>
</dbReference>
<protein>
    <submittedName>
        <fullName evidence="8">GntR family transcriptional regulator</fullName>
    </submittedName>
</protein>
<evidence type="ECO:0000313" key="8">
    <source>
        <dbReference type="EMBL" id="GGE36631.1"/>
    </source>
</evidence>
<comment type="similarity">
    <text evidence="1">In the C-terminal section; belongs to the class-I pyridoxal-phosphate-dependent aminotransferase family.</text>
</comment>
<dbReference type="PANTHER" id="PTHR46577">
    <property type="entry name" value="HTH-TYPE TRANSCRIPTIONAL REGULATORY PROTEIN GABR"/>
    <property type="match status" value="1"/>
</dbReference>
<sequence>MKESKYQIIVSYLKSEIESGTFKRGNKIPSIRALSQQFQCSKDTVQRALMELKHLHMIYAIPNSGYYVLEGDEEADELHLELIDTPNQAYEDFRLCVNETLVGREHYLFNYYPQQEGLLELRKAIQQLLLDSAIYCKLEDLVLTAGTQQALYILSQINFPNQQSQILVEQPTYHRMNSLIKSQQLPYRTIERTTKGIDLKQLEDIFKTGHVKFFYTIPRFHYPLGHSYNRQEKEAILHLAKTYQVYIVEDDYLADFDNKRELPFHYLDEHEQVIYIKSFSTSLFPALRITALLLPPAIRDAFIVYKSAVDYDSNLIMQKSLALYINNLMFEKNRLSLLHQQEKEQLLAEQLLKQTPPPCPAVMSRDGLILEIRTANSISALKHSQLPLDFFEDAYLHTCPYRYAKISYQDLPEALTQLQNYF</sequence>
<dbReference type="EMBL" id="BMJN01000041">
    <property type="protein sequence ID" value="GGE36631.1"/>
    <property type="molecule type" value="Genomic_DNA"/>
</dbReference>
<dbReference type="InterPro" id="IPR000524">
    <property type="entry name" value="Tscrpt_reg_HTH_GntR"/>
</dbReference>
<evidence type="ECO:0000256" key="1">
    <source>
        <dbReference type="ARBA" id="ARBA00005384"/>
    </source>
</evidence>
<dbReference type="PANTHER" id="PTHR46577:SF1">
    <property type="entry name" value="HTH-TYPE TRANSCRIPTIONAL REGULATORY PROTEIN GABR"/>
    <property type="match status" value="1"/>
</dbReference>
<dbReference type="GO" id="GO:0003677">
    <property type="term" value="F:DNA binding"/>
    <property type="evidence" value="ECO:0007669"/>
    <property type="project" value="UniProtKB-KW"/>
</dbReference>
<proteinExistence type="inferred from homology"/>
<organism evidence="8 9">
    <name type="scientific">Streptococcus himalayensis</name>
    <dbReference type="NCBI Taxonomy" id="1888195"/>
    <lineage>
        <taxon>Bacteria</taxon>
        <taxon>Bacillati</taxon>
        <taxon>Bacillota</taxon>
        <taxon>Bacilli</taxon>
        <taxon>Lactobacillales</taxon>
        <taxon>Streptococcaceae</taxon>
        <taxon>Streptococcus</taxon>
    </lineage>
</organism>
<dbReference type="GO" id="GO:0008483">
    <property type="term" value="F:transaminase activity"/>
    <property type="evidence" value="ECO:0007669"/>
    <property type="project" value="UniProtKB-KW"/>
</dbReference>
<dbReference type="CDD" id="cd07377">
    <property type="entry name" value="WHTH_GntR"/>
    <property type="match status" value="1"/>
</dbReference>
<dbReference type="Pfam" id="PF00392">
    <property type="entry name" value="GntR"/>
    <property type="match status" value="1"/>
</dbReference>
<dbReference type="InterPro" id="IPR036390">
    <property type="entry name" value="WH_DNA-bd_sf"/>
</dbReference>
<dbReference type="InterPro" id="IPR015421">
    <property type="entry name" value="PyrdxlP-dep_Trfase_major"/>
</dbReference>
<dbReference type="Pfam" id="PF00155">
    <property type="entry name" value="Aminotran_1_2"/>
    <property type="match status" value="1"/>
</dbReference>
<evidence type="ECO:0000256" key="3">
    <source>
        <dbReference type="ARBA" id="ARBA00022898"/>
    </source>
</evidence>
<dbReference type="InterPro" id="IPR036388">
    <property type="entry name" value="WH-like_DNA-bd_sf"/>
</dbReference>
<evidence type="ECO:0000256" key="6">
    <source>
        <dbReference type="ARBA" id="ARBA00023163"/>
    </source>
</evidence>
<dbReference type="SMART" id="SM00345">
    <property type="entry name" value="HTH_GNTR"/>
    <property type="match status" value="1"/>
</dbReference>
<dbReference type="SUPFAM" id="SSF46785">
    <property type="entry name" value="Winged helix' DNA-binding domain"/>
    <property type="match status" value="1"/>
</dbReference>
<dbReference type="PROSITE" id="PS50949">
    <property type="entry name" value="HTH_GNTR"/>
    <property type="match status" value="1"/>
</dbReference>
<dbReference type="AlphaFoldDB" id="A0A917EFJ9"/>
<evidence type="ECO:0000259" key="7">
    <source>
        <dbReference type="PROSITE" id="PS50949"/>
    </source>
</evidence>
<keyword evidence="2" id="KW-0032">Aminotransferase</keyword>
<dbReference type="InterPro" id="IPR015424">
    <property type="entry name" value="PyrdxlP-dep_Trfase"/>
</dbReference>
<dbReference type="Gene3D" id="1.10.10.10">
    <property type="entry name" value="Winged helix-like DNA-binding domain superfamily/Winged helix DNA-binding domain"/>
    <property type="match status" value="1"/>
</dbReference>
<evidence type="ECO:0000256" key="4">
    <source>
        <dbReference type="ARBA" id="ARBA00023015"/>
    </source>
</evidence>
<gene>
    <name evidence="8" type="ORF">GCM10011510_17530</name>
</gene>
<keyword evidence="6" id="KW-0804">Transcription</keyword>
<keyword evidence="4" id="KW-0805">Transcription regulation</keyword>
<dbReference type="InterPro" id="IPR051446">
    <property type="entry name" value="HTH_trans_reg/aminotransferase"/>
</dbReference>
<keyword evidence="2" id="KW-0808">Transferase</keyword>
<keyword evidence="9" id="KW-1185">Reference proteome</keyword>
<keyword evidence="5" id="KW-0238">DNA-binding</keyword>
<dbReference type="GO" id="GO:0030170">
    <property type="term" value="F:pyridoxal phosphate binding"/>
    <property type="evidence" value="ECO:0007669"/>
    <property type="project" value="InterPro"/>
</dbReference>
<dbReference type="Gene3D" id="3.40.640.10">
    <property type="entry name" value="Type I PLP-dependent aspartate aminotransferase-like (Major domain)"/>
    <property type="match status" value="1"/>
</dbReference>
<feature type="domain" description="HTH gntR-type" evidence="7">
    <location>
        <begin position="3"/>
        <end position="71"/>
    </location>
</feature>
<accession>A0A917EFJ9</accession>
<dbReference type="SUPFAM" id="SSF53383">
    <property type="entry name" value="PLP-dependent transferases"/>
    <property type="match status" value="1"/>
</dbReference>